<dbReference type="SUPFAM" id="SSF52540">
    <property type="entry name" value="P-loop containing nucleoside triphosphate hydrolases"/>
    <property type="match status" value="1"/>
</dbReference>
<dbReference type="AlphaFoldDB" id="A0A369XJM3"/>
<proteinExistence type="predicted"/>
<dbReference type="Proteomes" id="UP000253831">
    <property type="component" value="Unassembled WGS sequence"/>
</dbReference>
<comment type="caution">
    <text evidence="1">The sequence shown here is derived from an EMBL/GenBank/DDBJ whole genome shotgun (WGS) entry which is preliminary data.</text>
</comment>
<name>A0A369XJM3_9PROT</name>
<organism evidence="1 2">
    <name type="scientific">Candidatus Accumulibacter meliphilus</name>
    <dbReference type="NCBI Taxonomy" id="2211374"/>
    <lineage>
        <taxon>Bacteria</taxon>
        <taxon>Pseudomonadati</taxon>
        <taxon>Pseudomonadota</taxon>
        <taxon>Betaproteobacteria</taxon>
        <taxon>Candidatus Accumulibacter</taxon>
    </lineage>
</organism>
<dbReference type="InterPro" id="IPR048067">
    <property type="entry name" value="BREX_3_BrxF"/>
</dbReference>
<dbReference type="Gene3D" id="3.40.50.300">
    <property type="entry name" value="P-loop containing nucleotide triphosphate hydrolases"/>
    <property type="match status" value="1"/>
</dbReference>
<dbReference type="EMBL" id="QPGA01000038">
    <property type="protein sequence ID" value="RDE49560.1"/>
    <property type="molecule type" value="Genomic_DNA"/>
</dbReference>
<accession>A0A369XJM3</accession>
<dbReference type="InterPro" id="IPR027417">
    <property type="entry name" value="P-loop_NTPase"/>
</dbReference>
<evidence type="ECO:0000313" key="2">
    <source>
        <dbReference type="Proteomes" id="UP000253831"/>
    </source>
</evidence>
<evidence type="ECO:0000313" key="1">
    <source>
        <dbReference type="EMBL" id="RDE49560.1"/>
    </source>
</evidence>
<reference evidence="1 2" key="1">
    <citation type="submission" date="2018-05" db="EMBL/GenBank/DDBJ databases">
        <title>Integrated omic analyses show evidence that a Ca. Accumulibacter phosphatis strain performs denitrification under micro-aerobic conditions.</title>
        <authorList>
            <person name="Camejo P.Y."/>
            <person name="Katherine M.D."/>
            <person name="Daniel N.R."/>
        </authorList>
    </citation>
    <scope>NUCLEOTIDE SEQUENCE [LARGE SCALE GENOMIC DNA]</scope>
    <source>
        <strain evidence="1">UW-LDO-IC</strain>
    </source>
</reference>
<gene>
    <name evidence="1" type="ORF">DVS81_15880</name>
</gene>
<sequence length="172" mass="19195">MALPLSHRVAERVEKVAQLYHRLVIVLGPPRSGKTSALRDLHAERGWPIVNINLALAERLLELTARQRALRVARLVDDIVQEQAAETVLLDNIEMLFHPDLKQDPLRLLQSLARNRTIVATWRGAQVGSSLTYAVPDHPEYRRFDDPQALIVLTVGANPESNGPLSAQEHSA</sequence>
<dbReference type="NCBIfam" id="NF033453">
    <property type="entry name" value="BREX_3_BrxF"/>
    <property type="match status" value="1"/>
</dbReference>
<protein>
    <submittedName>
        <fullName evidence="1">BREX-3 system P-loop-containing protein BrxF</fullName>
    </submittedName>
</protein>